<comment type="caution">
    <text evidence="1">The sequence shown here is derived from an EMBL/GenBank/DDBJ whole genome shotgun (WGS) entry which is preliminary data.</text>
</comment>
<evidence type="ECO:0000313" key="1">
    <source>
        <dbReference type="EMBL" id="GAA0367701.1"/>
    </source>
</evidence>
<accession>A0ABN0XME7</accession>
<sequence length="74" mass="7755">MSLSVSAESKKLQLFIAEDNVASKRVAENLGGRLYGAQLMMGSMANTIASPINKCGQGTLLSPGYASEKGTFDV</sequence>
<dbReference type="EMBL" id="BAAAEI010000021">
    <property type="protein sequence ID" value="GAA0367701.1"/>
    <property type="molecule type" value="Genomic_DNA"/>
</dbReference>
<evidence type="ECO:0000313" key="2">
    <source>
        <dbReference type="Proteomes" id="UP001501757"/>
    </source>
</evidence>
<protein>
    <submittedName>
        <fullName evidence="1">Uncharacterized protein</fullName>
    </submittedName>
</protein>
<keyword evidence="2" id="KW-1185">Reference proteome</keyword>
<dbReference type="Proteomes" id="UP001501757">
    <property type="component" value="Unassembled WGS sequence"/>
</dbReference>
<gene>
    <name evidence="1" type="ORF">GCM10009092_35030</name>
</gene>
<dbReference type="RefSeq" id="WP_343846653.1">
    <property type="nucleotide sequence ID" value="NZ_BAAAEI010000021.1"/>
</dbReference>
<organism evidence="1 2">
    <name type="scientific">Bowmanella denitrificans</name>
    <dbReference type="NCBI Taxonomy" id="366582"/>
    <lineage>
        <taxon>Bacteria</taxon>
        <taxon>Pseudomonadati</taxon>
        <taxon>Pseudomonadota</taxon>
        <taxon>Gammaproteobacteria</taxon>
        <taxon>Alteromonadales</taxon>
        <taxon>Alteromonadaceae</taxon>
        <taxon>Bowmanella</taxon>
    </lineage>
</organism>
<name>A0ABN0XME7_9ALTE</name>
<reference evidence="1 2" key="1">
    <citation type="journal article" date="2019" name="Int. J. Syst. Evol. Microbiol.">
        <title>The Global Catalogue of Microorganisms (GCM) 10K type strain sequencing project: providing services to taxonomists for standard genome sequencing and annotation.</title>
        <authorList>
            <consortium name="The Broad Institute Genomics Platform"/>
            <consortium name="The Broad Institute Genome Sequencing Center for Infectious Disease"/>
            <person name="Wu L."/>
            <person name="Ma J."/>
        </authorList>
    </citation>
    <scope>NUCLEOTIDE SEQUENCE [LARGE SCALE GENOMIC DNA]</scope>
    <source>
        <strain evidence="1 2">JCM 13378</strain>
    </source>
</reference>
<proteinExistence type="predicted"/>